<dbReference type="EMBL" id="CALNXI010000170">
    <property type="protein sequence ID" value="CAH3021138.1"/>
    <property type="molecule type" value="Genomic_DNA"/>
</dbReference>
<feature type="non-terminal residue" evidence="2">
    <location>
        <position position="1"/>
    </location>
</feature>
<dbReference type="SMART" id="SM00327">
    <property type="entry name" value="VWA"/>
    <property type="match status" value="1"/>
</dbReference>
<feature type="domain" description="VWFA" evidence="1">
    <location>
        <begin position="52"/>
        <end position="239"/>
    </location>
</feature>
<organism evidence="2 3">
    <name type="scientific">Porites evermanni</name>
    <dbReference type="NCBI Taxonomy" id="104178"/>
    <lineage>
        <taxon>Eukaryota</taxon>
        <taxon>Metazoa</taxon>
        <taxon>Cnidaria</taxon>
        <taxon>Anthozoa</taxon>
        <taxon>Hexacorallia</taxon>
        <taxon>Scleractinia</taxon>
        <taxon>Fungiina</taxon>
        <taxon>Poritidae</taxon>
        <taxon>Porites</taxon>
    </lineage>
</organism>
<dbReference type="Proteomes" id="UP001159427">
    <property type="component" value="Unassembled WGS sequence"/>
</dbReference>
<dbReference type="PANTHER" id="PTHR24020">
    <property type="entry name" value="COLLAGEN ALPHA"/>
    <property type="match status" value="1"/>
</dbReference>
<dbReference type="SUPFAM" id="SSF53300">
    <property type="entry name" value="vWA-like"/>
    <property type="match status" value="1"/>
</dbReference>
<gene>
    <name evidence="2" type="ORF">PEVE_00010063</name>
</gene>
<dbReference type="SMART" id="SM00209">
    <property type="entry name" value="TSP1"/>
    <property type="match status" value="1"/>
</dbReference>
<dbReference type="InterPro" id="IPR036383">
    <property type="entry name" value="TSP1_rpt_sf"/>
</dbReference>
<comment type="caution">
    <text evidence="2">The sequence shown here is derived from an EMBL/GenBank/DDBJ whole genome shotgun (WGS) entry which is preliminary data.</text>
</comment>
<dbReference type="PROSITE" id="PS50092">
    <property type="entry name" value="TSP1"/>
    <property type="match status" value="1"/>
</dbReference>
<accession>A0ABN8M0X0</accession>
<sequence>LLIAIDGGYTDWSASECSVTCGGGTLTLTRTCTNPPRSNGGKDCKTPSCDLDVAFLIDSSGSMTPNGFDQEKDFVKKAAKELGVAPGKNTSKVALMHFSHLPTIDGLFGEYATTSEFQGALKALPFIGKQTRIDRALSKASSEIFKTISISRPNIAIIFTDGVQTKDLSWEIPKGLRDASQPLKDKGVRVIAVGVTANANKERLRLMTDRLEDVVVNTDKAVVVEDLKGILKNACSEYL</sequence>
<dbReference type="PANTHER" id="PTHR24020:SF20">
    <property type="entry name" value="PH DOMAIN-CONTAINING PROTEIN"/>
    <property type="match status" value="1"/>
</dbReference>
<proteinExistence type="predicted"/>
<dbReference type="InterPro" id="IPR050525">
    <property type="entry name" value="ECM_Assembly_Org"/>
</dbReference>
<dbReference type="InterPro" id="IPR002035">
    <property type="entry name" value="VWF_A"/>
</dbReference>
<evidence type="ECO:0000313" key="2">
    <source>
        <dbReference type="EMBL" id="CAH3021138.1"/>
    </source>
</evidence>
<dbReference type="InterPro" id="IPR000884">
    <property type="entry name" value="TSP1_rpt"/>
</dbReference>
<evidence type="ECO:0000259" key="1">
    <source>
        <dbReference type="PROSITE" id="PS50234"/>
    </source>
</evidence>
<dbReference type="PROSITE" id="PS50234">
    <property type="entry name" value="VWFA"/>
    <property type="match status" value="1"/>
</dbReference>
<dbReference type="Gene3D" id="3.40.50.410">
    <property type="entry name" value="von Willebrand factor, type A domain"/>
    <property type="match status" value="1"/>
</dbReference>
<name>A0ABN8M0X0_9CNID</name>
<reference evidence="2 3" key="1">
    <citation type="submission" date="2022-05" db="EMBL/GenBank/DDBJ databases">
        <authorList>
            <consortium name="Genoscope - CEA"/>
            <person name="William W."/>
        </authorList>
    </citation>
    <scope>NUCLEOTIDE SEQUENCE [LARGE SCALE GENOMIC DNA]</scope>
</reference>
<keyword evidence="3" id="KW-1185">Reference proteome</keyword>
<dbReference type="Gene3D" id="2.20.100.10">
    <property type="entry name" value="Thrombospondin type-1 (TSP1) repeat"/>
    <property type="match status" value="1"/>
</dbReference>
<evidence type="ECO:0000313" key="3">
    <source>
        <dbReference type="Proteomes" id="UP001159427"/>
    </source>
</evidence>
<dbReference type="SUPFAM" id="SSF82895">
    <property type="entry name" value="TSP-1 type 1 repeat"/>
    <property type="match status" value="1"/>
</dbReference>
<dbReference type="Pfam" id="PF00092">
    <property type="entry name" value="VWA"/>
    <property type="match status" value="1"/>
</dbReference>
<dbReference type="InterPro" id="IPR036465">
    <property type="entry name" value="vWFA_dom_sf"/>
</dbReference>
<dbReference type="Pfam" id="PF00090">
    <property type="entry name" value="TSP_1"/>
    <property type="match status" value="1"/>
</dbReference>
<protein>
    <recommendedName>
        <fullName evidence="1">VWFA domain-containing protein</fullName>
    </recommendedName>
</protein>
<dbReference type="PRINTS" id="PR00453">
    <property type="entry name" value="VWFADOMAIN"/>
</dbReference>